<organism evidence="1 2">
    <name type="scientific">Trichinella pseudospiralis</name>
    <name type="common">Parasitic roundworm</name>
    <dbReference type="NCBI Taxonomy" id="6337"/>
    <lineage>
        <taxon>Eukaryota</taxon>
        <taxon>Metazoa</taxon>
        <taxon>Ecdysozoa</taxon>
        <taxon>Nematoda</taxon>
        <taxon>Enoplea</taxon>
        <taxon>Dorylaimia</taxon>
        <taxon>Trichinellida</taxon>
        <taxon>Trichinellidae</taxon>
        <taxon>Trichinella</taxon>
    </lineage>
</organism>
<name>A0A0V1G678_TRIPS</name>
<dbReference type="AlphaFoldDB" id="A0A0V1G678"/>
<dbReference type="Proteomes" id="UP000054995">
    <property type="component" value="Unassembled WGS sequence"/>
</dbReference>
<keyword evidence="2" id="KW-1185">Reference proteome</keyword>
<evidence type="ECO:0000313" key="1">
    <source>
        <dbReference type="EMBL" id="KRY93011.1"/>
    </source>
</evidence>
<dbReference type="OrthoDB" id="5918026at2759"/>
<reference evidence="1 2" key="1">
    <citation type="submission" date="2015-01" db="EMBL/GenBank/DDBJ databases">
        <title>Evolution of Trichinella species and genotypes.</title>
        <authorList>
            <person name="Korhonen P.K."/>
            <person name="Edoardo P."/>
            <person name="Giuseppe L.R."/>
            <person name="Gasser R.B."/>
        </authorList>
    </citation>
    <scope>NUCLEOTIDE SEQUENCE [LARGE SCALE GENOMIC DNA]</scope>
    <source>
        <strain evidence="1">ISS470</strain>
    </source>
</reference>
<protein>
    <submittedName>
        <fullName evidence="1">Uncharacterized protein</fullName>
    </submittedName>
</protein>
<gene>
    <name evidence="1" type="ORF">T4D_14424</name>
</gene>
<accession>A0A0V1G678</accession>
<sequence>MRSVKVDLVCLCNEPLPRAGLFISSARLLARPSLFVDGLVLAAAFPFLSASRFNDGIAITKQQQWQSKAQTNDGITRPPLSLSLIQLLLPPPLPYLISDLHVQFFIR</sequence>
<evidence type="ECO:0000313" key="2">
    <source>
        <dbReference type="Proteomes" id="UP000054995"/>
    </source>
</evidence>
<proteinExistence type="predicted"/>
<comment type="caution">
    <text evidence="1">The sequence shown here is derived from an EMBL/GenBank/DDBJ whole genome shotgun (WGS) entry which is preliminary data.</text>
</comment>
<dbReference type="EMBL" id="JYDT01000004">
    <property type="protein sequence ID" value="KRY93011.1"/>
    <property type="molecule type" value="Genomic_DNA"/>
</dbReference>